<evidence type="ECO:0000313" key="1">
    <source>
        <dbReference type="EMBL" id="TWP36646.1"/>
    </source>
</evidence>
<gene>
    <name evidence="1" type="ORF">FGL98_09325</name>
</gene>
<accession>A0A563E295</accession>
<keyword evidence="2" id="KW-1185">Reference proteome</keyword>
<evidence type="ECO:0000313" key="2">
    <source>
        <dbReference type="Proteomes" id="UP000320244"/>
    </source>
</evidence>
<sequence length="141" mass="15031">MWTSEGFPGSQHVPWQLLIRARYLQEIDAVIAASIIDQVARFASERATERLVLEADKVVREGGGTEASREQVFAALAAAADYDERCGSYPHHVVPIHFGPSSPMVGIVAEHALAFVRAGGSSTLQEAFGGVLAEGGRLEAA</sequence>
<reference evidence="1 2" key="1">
    <citation type="submission" date="2019-05" db="EMBL/GenBank/DDBJ databases">
        <authorList>
            <person name="Lee S.D."/>
        </authorList>
    </citation>
    <scope>NUCLEOTIDE SEQUENCE [LARGE SCALE GENOMIC DNA]</scope>
    <source>
        <strain evidence="1 2">C5-26</strain>
    </source>
</reference>
<dbReference type="EMBL" id="VCQV01000010">
    <property type="protein sequence ID" value="TWP36646.1"/>
    <property type="molecule type" value="Genomic_DNA"/>
</dbReference>
<name>A0A563E295_9MICO</name>
<proteinExistence type="predicted"/>
<organism evidence="1 2">
    <name type="scientific">Leekyejoonella antrihumi</name>
    <dbReference type="NCBI Taxonomy" id="1660198"/>
    <lineage>
        <taxon>Bacteria</taxon>
        <taxon>Bacillati</taxon>
        <taxon>Actinomycetota</taxon>
        <taxon>Actinomycetes</taxon>
        <taxon>Micrococcales</taxon>
        <taxon>Dermacoccaceae</taxon>
        <taxon>Leekyejoonella</taxon>
    </lineage>
</organism>
<reference evidence="1 2" key="2">
    <citation type="submission" date="2019-08" db="EMBL/GenBank/DDBJ databases">
        <title>Jejuicoccus antrihumi gen. nov., sp. nov., a new member of the family Dermacoccaceae isolated from a cave.</title>
        <authorList>
            <person name="Schumann P."/>
            <person name="Kim I.S."/>
        </authorList>
    </citation>
    <scope>NUCLEOTIDE SEQUENCE [LARGE SCALE GENOMIC DNA]</scope>
    <source>
        <strain evidence="1 2">C5-26</strain>
    </source>
</reference>
<dbReference type="Proteomes" id="UP000320244">
    <property type="component" value="Unassembled WGS sequence"/>
</dbReference>
<protein>
    <submittedName>
        <fullName evidence="1">Uncharacterized protein</fullName>
    </submittedName>
</protein>
<dbReference type="OrthoDB" id="4865982at2"/>
<dbReference type="RefSeq" id="WP_146316487.1">
    <property type="nucleotide sequence ID" value="NZ_VCQV01000010.1"/>
</dbReference>
<dbReference type="AlphaFoldDB" id="A0A563E295"/>
<comment type="caution">
    <text evidence="1">The sequence shown here is derived from an EMBL/GenBank/DDBJ whole genome shotgun (WGS) entry which is preliminary data.</text>
</comment>